<dbReference type="GO" id="GO:0006788">
    <property type="term" value="P:heme oxidation"/>
    <property type="evidence" value="ECO:0007669"/>
    <property type="project" value="InterPro"/>
</dbReference>
<sequence length="202" mass="22575">METVTPPEQTTVQPLSKRLKHATREQHERVDHAIMTLRPFDDLEGYARFLRVQYGFQQRCLPCYRHPQLADWIADLGPRCRYAAVVRDCQDFNVDAERQAKAKPLAAPTSEAASYLLGWLYVNEGSNLGAAFLFKRAAALGLTANYGARHLAPSDDGRGLHWRNFTQQLDAIALSEADIAQAIAGAKEAFAYVETQARSLAR</sequence>
<protein>
    <submittedName>
        <fullName evidence="2">Heme oxygenase</fullName>
    </submittedName>
</protein>
<accession>A0A1G9IEK3</accession>
<dbReference type="STRING" id="48727.SAMN05192555_103150"/>
<reference evidence="3" key="1">
    <citation type="submission" date="2016-10" db="EMBL/GenBank/DDBJ databases">
        <authorList>
            <person name="Varghese N."/>
            <person name="Submissions S."/>
        </authorList>
    </citation>
    <scope>NUCLEOTIDE SEQUENCE [LARGE SCALE GENOMIC DNA]</scope>
    <source>
        <strain evidence="3">AAP</strain>
    </source>
</reference>
<feature type="compositionally biased region" description="Low complexity" evidence="1">
    <location>
        <begin position="1"/>
        <end position="14"/>
    </location>
</feature>
<evidence type="ECO:0000256" key="1">
    <source>
        <dbReference type="SAM" id="MobiDB-lite"/>
    </source>
</evidence>
<evidence type="ECO:0000313" key="3">
    <source>
        <dbReference type="Proteomes" id="UP000199107"/>
    </source>
</evidence>
<dbReference type="CDD" id="cd19166">
    <property type="entry name" value="HemeO-bac"/>
    <property type="match status" value="1"/>
</dbReference>
<keyword evidence="3" id="KW-1185">Reference proteome</keyword>
<dbReference type="Gene3D" id="1.20.910.10">
    <property type="entry name" value="Heme oxygenase-like"/>
    <property type="match status" value="1"/>
</dbReference>
<dbReference type="OrthoDB" id="9149607at2"/>
<name>A0A1G9IEK3_9GAMM</name>
<dbReference type="RefSeq" id="WP_089657428.1">
    <property type="nucleotide sequence ID" value="NZ_FNGH01000003.1"/>
</dbReference>
<dbReference type="InterPro" id="IPR016084">
    <property type="entry name" value="Haem_Oase-like_multi-hlx"/>
</dbReference>
<feature type="region of interest" description="Disordered" evidence="1">
    <location>
        <begin position="1"/>
        <end position="24"/>
    </location>
</feature>
<dbReference type="Pfam" id="PF01126">
    <property type="entry name" value="Heme_oxygenase"/>
    <property type="match status" value="1"/>
</dbReference>
<evidence type="ECO:0000313" key="2">
    <source>
        <dbReference type="EMBL" id="SDL23552.1"/>
    </source>
</evidence>
<dbReference type="AlphaFoldDB" id="A0A1G9IEK3"/>
<dbReference type="InterPro" id="IPR016053">
    <property type="entry name" value="Haem_Oase-like"/>
</dbReference>
<proteinExistence type="predicted"/>
<organism evidence="2 3">
    <name type="scientific">Franzmannia pantelleriensis</name>
    <dbReference type="NCBI Taxonomy" id="48727"/>
    <lineage>
        <taxon>Bacteria</taxon>
        <taxon>Pseudomonadati</taxon>
        <taxon>Pseudomonadota</taxon>
        <taxon>Gammaproteobacteria</taxon>
        <taxon>Oceanospirillales</taxon>
        <taxon>Halomonadaceae</taxon>
        <taxon>Franzmannia</taxon>
    </lineage>
</organism>
<dbReference type="GO" id="GO:0004392">
    <property type="term" value="F:heme oxygenase (decyclizing) activity"/>
    <property type="evidence" value="ECO:0007669"/>
    <property type="project" value="InterPro"/>
</dbReference>
<dbReference type="Proteomes" id="UP000199107">
    <property type="component" value="Unassembled WGS sequence"/>
</dbReference>
<dbReference type="SUPFAM" id="SSF48613">
    <property type="entry name" value="Heme oxygenase-like"/>
    <property type="match status" value="1"/>
</dbReference>
<gene>
    <name evidence="2" type="ORF">SAMN05192555_103150</name>
</gene>
<dbReference type="EMBL" id="FNGH01000003">
    <property type="protein sequence ID" value="SDL23552.1"/>
    <property type="molecule type" value="Genomic_DNA"/>
</dbReference>